<dbReference type="Pfam" id="PF19777">
    <property type="entry name" value="DUF6263"/>
    <property type="match status" value="1"/>
</dbReference>
<dbReference type="OrthoDB" id="3034330at2"/>
<proteinExistence type="predicted"/>
<reference evidence="1 2" key="1">
    <citation type="submission" date="2018-03" db="EMBL/GenBank/DDBJ databases">
        <title>Genomic Encyclopedia of Archaeal and Bacterial Type Strains, Phase II (KMG-II): from individual species to whole genera.</title>
        <authorList>
            <person name="Goeker M."/>
        </authorList>
    </citation>
    <scope>NUCLEOTIDE SEQUENCE [LARGE SCALE GENOMIC DNA]</scope>
    <source>
        <strain evidence="1 2">DSM 28229</strain>
    </source>
</reference>
<comment type="caution">
    <text evidence="1">The sequence shown here is derived from an EMBL/GenBank/DDBJ whole genome shotgun (WGS) entry which is preliminary data.</text>
</comment>
<keyword evidence="2" id="KW-1185">Reference proteome</keyword>
<dbReference type="AlphaFoldDB" id="A0A315Z6M0"/>
<dbReference type="RefSeq" id="WP_109621858.1">
    <property type="nucleotide sequence ID" value="NZ_QGDO01000007.1"/>
</dbReference>
<gene>
    <name evidence="1" type="ORF">BC781_107210</name>
</gene>
<accession>A0A315Z6M0</accession>
<dbReference type="EMBL" id="QGDO01000007">
    <property type="protein sequence ID" value="PWJ38620.1"/>
    <property type="molecule type" value="Genomic_DNA"/>
</dbReference>
<evidence type="ECO:0000313" key="1">
    <source>
        <dbReference type="EMBL" id="PWJ38620.1"/>
    </source>
</evidence>
<sequence>MKKFILLVLTLGLFSQFVTLAQSNLRYKFVKGEKYSFTQKSNQAIDQQVMGQIMSITQVIEADYTMEVLEVLPTGGKVSMTYDRMKMSTVSQMGSVVVDSEAGEENSNPMNSVFKLMMKKPFTIELSDRGEITKVEGLEQIHDALLSEVDASMKMQIEGMLKQSFGEKTIKDSFKSALVSFPENAVSVGDTWSEQMDDITNIPGIVDVTWTYTSAEQLNAKVVYSPAAEPKSLNGAQVSKLEGTATYEAILNKNNWAKKFINKQDLSMEISAQGVTIPMTIESETTITLLD</sequence>
<dbReference type="Proteomes" id="UP000245535">
    <property type="component" value="Unassembled WGS sequence"/>
</dbReference>
<name>A0A315Z6M0_SEDFL</name>
<evidence type="ECO:0000313" key="2">
    <source>
        <dbReference type="Proteomes" id="UP000245535"/>
    </source>
</evidence>
<dbReference type="InterPro" id="IPR046230">
    <property type="entry name" value="DUF6263"/>
</dbReference>
<organism evidence="1 2">
    <name type="scientific">Sediminitomix flava</name>
    <dbReference type="NCBI Taxonomy" id="379075"/>
    <lineage>
        <taxon>Bacteria</taxon>
        <taxon>Pseudomonadati</taxon>
        <taxon>Bacteroidota</taxon>
        <taxon>Cytophagia</taxon>
        <taxon>Cytophagales</taxon>
        <taxon>Flammeovirgaceae</taxon>
        <taxon>Sediminitomix</taxon>
    </lineage>
</organism>
<protein>
    <submittedName>
        <fullName evidence="1">Uncharacterized protein</fullName>
    </submittedName>
</protein>